<dbReference type="Proteomes" id="UP000076837">
    <property type="component" value="Unassembled WGS sequence"/>
</dbReference>
<dbReference type="EMBL" id="JYNV01000247">
    <property type="protein sequence ID" value="KZM21365.1"/>
    <property type="molecule type" value="Genomic_DNA"/>
</dbReference>
<dbReference type="AlphaFoldDB" id="A0A163ASW2"/>
<keyword evidence="2" id="KW-1185">Reference proteome</keyword>
<dbReference type="PANTHER" id="PTHR33112:SF1">
    <property type="entry name" value="HETEROKARYON INCOMPATIBILITY DOMAIN-CONTAINING PROTEIN"/>
    <property type="match status" value="1"/>
</dbReference>
<accession>A0A163ASW2</accession>
<name>A0A163ASW2_DIDRA</name>
<proteinExistence type="predicted"/>
<sequence length="687" mass="77949">MDAEHNDDSLVDIDGVCERCRSIAWDGSKSSQFISDYSTDHQMFHVISFVEGCRICRFLTRFLSSNFGSTFPNEAVLKTSPCKDERLLGPGLESSFVCSFEIQATTSSHTLPHNARGLIVISRLDPTTATSAFQHLSPPEVPISRIKNWIKACEDCHGQCRLDEYPHLSDLRVIDCERQIVINAPTKCKFVALSYVWGDPKTQSGVQDTVNLQQQPRTIQQSISTTLDLGYKYLWVDRCCIVQEDVEDKARQISQMASIYKAAQLTIIAAAGADPAHGLPGVRPHLRPSQDIYHETIDSFCLSALPAMRNLADIADSKWASRAWTFQEGFSSRRRLIFTNRQVIFVCNTDVFYESPVELDHTEVPNLDGWIPPRHRNTTSIRSTSRKYPLQGIIRSLTEYSGRDLTREDDALRAIEGTLNMLLKKNENHIWGVPFRFLGSVSTAGSRSRPVAVQSTDSHLAEVLEKVEICLLWHHYKPCRRRSGFPSWSTLGWAGSKTIPWLREETYTGFISLHTPEGPKALPKCNIRYDTDLTSPPKKLEIIAKVMDMRVGLCRVESPWESSSSEESSKYATFDVSGEVEVRDYAQLDDNSLEFEDCLKAMVVNKHLMLLKPQDGHYERIGFCTWSTGSLTDFLRRGLLYEKKSARHMELPLSYQQQAQFEACCQGDHDNEPWWEDMVKEELIVLG</sequence>
<evidence type="ECO:0000313" key="1">
    <source>
        <dbReference type="EMBL" id="KZM21365.1"/>
    </source>
</evidence>
<evidence type="ECO:0000313" key="2">
    <source>
        <dbReference type="Proteomes" id="UP000076837"/>
    </source>
</evidence>
<comment type="caution">
    <text evidence="1">The sequence shown here is derived from an EMBL/GenBank/DDBJ whole genome shotgun (WGS) entry which is preliminary data.</text>
</comment>
<dbReference type="OrthoDB" id="5428863at2759"/>
<dbReference type="PANTHER" id="PTHR33112">
    <property type="entry name" value="DOMAIN PROTEIN, PUTATIVE-RELATED"/>
    <property type="match status" value="1"/>
</dbReference>
<reference evidence="1 2" key="1">
    <citation type="journal article" date="2016" name="Sci. Rep.">
        <title>Draft genome sequencing and secretome analysis of fungal phytopathogen Ascochyta rabiei provides insight into the necrotrophic effector repertoire.</title>
        <authorList>
            <person name="Verma S."/>
            <person name="Gazara R.K."/>
            <person name="Nizam S."/>
            <person name="Parween S."/>
            <person name="Chattopadhyay D."/>
            <person name="Verma P.K."/>
        </authorList>
    </citation>
    <scope>NUCLEOTIDE SEQUENCE [LARGE SCALE GENOMIC DNA]</scope>
    <source>
        <strain evidence="1 2">ArDII</strain>
    </source>
</reference>
<organism evidence="1 2">
    <name type="scientific">Didymella rabiei</name>
    <name type="common">Chickpea ascochyta blight fungus</name>
    <name type="synonym">Mycosphaerella rabiei</name>
    <dbReference type="NCBI Taxonomy" id="5454"/>
    <lineage>
        <taxon>Eukaryota</taxon>
        <taxon>Fungi</taxon>
        <taxon>Dikarya</taxon>
        <taxon>Ascomycota</taxon>
        <taxon>Pezizomycotina</taxon>
        <taxon>Dothideomycetes</taxon>
        <taxon>Pleosporomycetidae</taxon>
        <taxon>Pleosporales</taxon>
        <taxon>Pleosporineae</taxon>
        <taxon>Didymellaceae</taxon>
        <taxon>Ascochyta</taxon>
    </lineage>
</organism>
<dbReference type="InterPro" id="IPR010730">
    <property type="entry name" value="HET"/>
</dbReference>
<protein>
    <submittedName>
        <fullName evidence="1">Uncharacterized protein</fullName>
    </submittedName>
</protein>
<gene>
    <name evidence="1" type="ORF">ST47_g7496</name>
</gene>
<dbReference type="Pfam" id="PF06985">
    <property type="entry name" value="HET"/>
    <property type="match status" value="1"/>
</dbReference>
<dbReference type="STRING" id="5454.A0A163ASW2"/>